<evidence type="ECO:0000313" key="1">
    <source>
        <dbReference type="EMBL" id="QDT41067.1"/>
    </source>
</evidence>
<dbReference type="RefSeq" id="WP_145212059.1">
    <property type="nucleotide sequence ID" value="NZ_CP036269.1"/>
</dbReference>
<gene>
    <name evidence="1" type="ORF">Pan241w_11260</name>
</gene>
<dbReference type="KEGG" id="gaz:Pan241w_11260"/>
<sequence>MATAAENLQTRYNAIAAILAAGQTPDGQSLSNVTVNIDGEQQDTDKYVQRLYDELARINEALGHAAASGGPTATVISQVMPR</sequence>
<reference evidence="1 2" key="1">
    <citation type="submission" date="2019-02" db="EMBL/GenBank/DDBJ databases">
        <title>Deep-cultivation of Planctomycetes and their phenomic and genomic characterization uncovers novel biology.</title>
        <authorList>
            <person name="Wiegand S."/>
            <person name="Jogler M."/>
            <person name="Boedeker C."/>
            <person name="Pinto D."/>
            <person name="Vollmers J."/>
            <person name="Rivas-Marin E."/>
            <person name="Kohn T."/>
            <person name="Peeters S.H."/>
            <person name="Heuer A."/>
            <person name="Rast P."/>
            <person name="Oberbeckmann S."/>
            <person name="Bunk B."/>
            <person name="Jeske O."/>
            <person name="Meyerdierks A."/>
            <person name="Storesund J.E."/>
            <person name="Kallscheuer N."/>
            <person name="Luecker S."/>
            <person name="Lage O.M."/>
            <person name="Pohl T."/>
            <person name="Merkel B.J."/>
            <person name="Hornburger P."/>
            <person name="Mueller R.-W."/>
            <person name="Bruemmer F."/>
            <person name="Labrenz M."/>
            <person name="Spormann A.M."/>
            <person name="Op den Camp H."/>
            <person name="Overmann J."/>
            <person name="Amann R."/>
            <person name="Jetten M.S.M."/>
            <person name="Mascher T."/>
            <person name="Medema M.H."/>
            <person name="Devos D.P."/>
            <person name="Kaster A.-K."/>
            <person name="Ovreas L."/>
            <person name="Rohde M."/>
            <person name="Galperin M.Y."/>
            <person name="Jogler C."/>
        </authorList>
    </citation>
    <scope>NUCLEOTIDE SEQUENCE [LARGE SCALE GENOMIC DNA]</scope>
    <source>
        <strain evidence="1 2">Pan241w</strain>
    </source>
</reference>
<keyword evidence="2" id="KW-1185">Reference proteome</keyword>
<dbReference type="AlphaFoldDB" id="A0A517RB08"/>
<dbReference type="Proteomes" id="UP000317171">
    <property type="component" value="Chromosome"/>
</dbReference>
<dbReference type="EMBL" id="CP036269">
    <property type="protein sequence ID" value="QDT41067.1"/>
    <property type="molecule type" value="Genomic_DNA"/>
</dbReference>
<protein>
    <submittedName>
        <fullName evidence="1">Uncharacterized protein</fullName>
    </submittedName>
</protein>
<evidence type="ECO:0000313" key="2">
    <source>
        <dbReference type="Proteomes" id="UP000317171"/>
    </source>
</evidence>
<accession>A0A517RB08</accession>
<name>A0A517RB08_9PLAN</name>
<proteinExistence type="predicted"/>
<organism evidence="1 2">
    <name type="scientific">Gimesia alba</name>
    <dbReference type="NCBI Taxonomy" id="2527973"/>
    <lineage>
        <taxon>Bacteria</taxon>
        <taxon>Pseudomonadati</taxon>
        <taxon>Planctomycetota</taxon>
        <taxon>Planctomycetia</taxon>
        <taxon>Planctomycetales</taxon>
        <taxon>Planctomycetaceae</taxon>
        <taxon>Gimesia</taxon>
    </lineage>
</organism>